<evidence type="ECO:0000313" key="3">
    <source>
        <dbReference type="EMBL" id="KRN04815.1"/>
    </source>
</evidence>
<sequence>MKKIILMGLLLLTLVMTGCTNDKSPATTNINLDNELANSKTGSFENGLLETDSLRLKIVGYKVVKKGEYSDYLHDTAQYSQLVIKFESDSKIPNNDIDGNSVFTNFFSVYQDNAPSPVTVQLNFSGMSSPAKNMDKTDPNHYYYICYPVKDDNSDFTLSATKGGKIIGQQRLKNPNNSET</sequence>
<dbReference type="InterPro" id="IPR029050">
    <property type="entry name" value="Immunoprotect_excell_Ig-like"/>
</dbReference>
<dbReference type="Gene3D" id="2.60.40.1240">
    <property type="match status" value="1"/>
</dbReference>
<dbReference type="PROSITE" id="PS51257">
    <property type="entry name" value="PROKAR_LIPOPROTEIN"/>
    <property type="match status" value="1"/>
</dbReference>
<feature type="chain" id="PRO_5039494996" description="Lipoprotein" evidence="2">
    <location>
        <begin position="19"/>
        <end position="180"/>
    </location>
</feature>
<protein>
    <recommendedName>
        <fullName evidence="5">Lipoprotein</fullName>
    </recommendedName>
</protein>
<accession>A0A0R2DL09</accession>
<reference evidence="3 4" key="1">
    <citation type="journal article" date="2015" name="Genome Announc.">
        <title>Expanding the biotechnology potential of lactobacilli through comparative genomics of 213 strains and associated genera.</title>
        <authorList>
            <person name="Sun Z."/>
            <person name="Harris H.M."/>
            <person name="McCann A."/>
            <person name="Guo C."/>
            <person name="Argimon S."/>
            <person name="Zhang W."/>
            <person name="Yang X."/>
            <person name="Jeffery I.B."/>
            <person name="Cooney J.C."/>
            <person name="Kagawa T.F."/>
            <person name="Liu W."/>
            <person name="Song Y."/>
            <person name="Salvetti E."/>
            <person name="Wrobel A."/>
            <person name="Rasinkangas P."/>
            <person name="Parkhill J."/>
            <person name="Rea M.C."/>
            <person name="O'Sullivan O."/>
            <person name="Ritari J."/>
            <person name="Douillard F.P."/>
            <person name="Paul Ross R."/>
            <person name="Yang R."/>
            <person name="Briner A.E."/>
            <person name="Felis G.E."/>
            <person name="de Vos W.M."/>
            <person name="Barrangou R."/>
            <person name="Klaenhammer T.R."/>
            <person name="Caufield P.W."/>
            <person name="Cui Y."/>
            <person name="Zhang H."/>
            <person name="O'Toole P.W."/>
        </authorList>
    </citation>
    <scope>NUCLEOTIDE SEQUENCE [LARGE SCALE GENOMIC DNA]</scope>
    <source>
        <strain evidence="3 4">DSM 23037</strain>
    </source>
</reference>
<keyword evidence="1 2" id="KW-0732">Signal</keyword>
<organism evidence="3 4">
    <name type="scientific">Holzapfeliella floricola DSM 23037 = JCM 16512</name>
    <dbReference type="NCBI Taxonomy" id="1423744"/>
    <lineage>
        <taxon>Bacteria</taxon>
        <taxon>Bacillati</taxon>
        <taxon>Bacillota</taxon>
        <taxon>Bacilli</taxon>
        <taxon>Lactobacillales</taxon>
        <taxon>Lactobacillaceae</taxon>
        <taxon>Holzapfeliella</taxon>
    </lineage>
</organism>
<evidence type="ECO:0000256" key="1">
    <source>
        <dbReference type="ARBA" id="ARBA00022729"/>
    </source>
</evidence>
<proteinExistence type="predicted"/>
<evidence type="ECO:0008006" key="5">
    <source>
        <dbReference type="Google" id="ProtNLM"/>
    </source>
</evidence>
<dbReference type="PATRIC" id="fig|1423744.4.peg.1202"/>
<comment type="caution">
    <text evidence="3">The sequence shown here is derived from an EMBL/GenBank/DDBJ whole genome shotgun (WGS) entry which is preliminary data.</text>
</comment>
<gene>
    <name evidence="3" type="ORF">FC86_GL001172</name>
</gene>
<keyword evidence="4" id="KW-1185">Reference proteome</keyword>
<evidence type="ECO:0000256" key="2">
    <source>
        <dbReference type="SAM" id="SignalP"/>
    </source>
</evidence>
<dbReference type="AlphaFoldDB" id="A0A0R2DL09"/>
<evidence type="ECO:0000313" key="4">
    <source>
        <dbReference type="Proteomes" id="UP000051378"/>
    </source>
</evidence>
<dbReference type="EMBL" id="AYZL01000006">
    <property type="protein sequence ID" value="KRN04815.1"/>
    <property type="molecule type" value="Genomic_DNA"/>
</dbReference>
<dbReference type="Proteomes" id="UP000051378">
    <property type="component" value="Unassembled WGS sequence"/>
</dbReference>
<name>A0A0R2DL09_9LACO</name>
<dbReference type="RefSeq" id="WP_056974130.1">
    <property type="nucleotide sequence ID" value="NZ_AYZL01000006.1"/>
</dbReference>
<feature type="signal peptide" evidence="2">
    <location>
        <begin position="1"/>
        <end position="18"/>
    </location>
</feature>